<evidence type="ECO:0000256" key="1">
    <source>
        <dbReference type="SAM" id="MobiDB-lite"/>
    </source>
</evidence>
<gene>
    <name evidence="2" type="ORF">Tci_011841</name>
</gene>
<feature type="compositionally biased region" description="Basic and acidic residues" evidence="1">
    <location>
        <begin position="71"/>
        <end position="84"/>
    </location>
</feature>
<accession>A0A6L2JSA6</accession>
<proteinExistence type="predicted"/>
<evidence type="ECO:0000313" key="2">
    <source>
        <dbReference type="EMBL" id="GEU39863.1"/>
    </source>
</evidence>
<reference evidence="2" key="1">
    <citation type="journal article" date="2019" name="Sci. Rep.">
        <title>Draft genome of Tanacetum cinerariifolium, the natural source of mosquito coil.</title>
        <authorList>
            <person name="Yamashiro T."/>
            <person name="Shiraishi A."/>
            <person name="Satake H."/>
            <person name="Nakayama K."/>
        </authorList>
    </citation>
    <scope>NUCLEOTIDE SEQUENCE</scope>
</reference>
<feature type="region of interest" description="Disordered" evidence="1">
    <location>
        <begin position="41"/>
        <end position="104"/>
    </location>
</feature>
<sequence>MAEMFGLLKEITTNRAHEKVLIKEEAKSPVTENVNFISLARGEGERNGDNDVATGEDIEKPTRTETGMPVKEVEKENKAEDGIKNKPIRKAKKEETTEAPRFNDSLLGSRVRKIKERTYNLSPRGPVYEAILRKNNKEEDEKRPFILGTPFPTTAKAVIKFYKGTISLRFGKSKISFHRILESLCKSEGIKNNIELIAPTMTVNMLVLEWEEKIKLHQEKEM</sequence>
<comment type="caution">
    <text evidence="2">The sequence shown here is derived from an EMBL/GenBank/DDBJ whole genome shotgun (WGS) entry which is preliminary data.</text>
</comment>
<organism evidence="2">
    <name type="scientific">Tanacetum cinerariifolium</name>
    <name type="common">Dalmatian daisy</name>
    <name type="synonym">Chrysanthemum cinerariifolium</name>
    <dbReference type="NCBI Taxonomy" id="118510"/>
    <lineage>
        <taxon>Eukaryota</taxon>
        <taxon>Viridiplantae</taxon>
        <taxon>Streptophyta</taxon>
        <taxon>Embryophyta</taxon>
        <taxon>Tracheophyta</taxon>
        <taxon>Spermatophyta</taxon>
        <taxon>Magnoliopsida</taxon>
        <taxon>eudicotyledons</taxon>
        <taxon>Gunneridae</taxon>
        <taxon>Pentapetalae</taxon>
        <taxon>asterids</taxon>
        <taxon>campanulids</taxon>
        <taxon>Asterales</taxon>
        <taxon>Asteraceae</taxon>
        <taxon>Asteroideae</taxon>
        <taxon>Anthemideae</taxon>
        <taxon>Anthemidinae</taxon>
        <taxon>Tanacetum</taxon>
    </lineage>
</organism>
<protein>
    <submittedName>
        <fullName evidence="2">Uncharacterized protein</fullName>
    </submittedName>
</protein>
<name>A0A6L2JSA6_TANCI</name>
<dbReference type="AlphaFoldDB" id="A0A6L2JSA6"/>
<dbReference type="EMBL" id="BKCJ010001226">
    <property type="protein sequence ID" value="GEU39863.1"/>
    <property type="molecule type" value="Genomic_DNA"/>
</dbReference>